<feature type="domain" description="EF-hand" evidence="4">
    <location>
        <begin position="72"/>
        <end position="107"/>
    </location>
</feature>
<dbReference type="EMBL" id="CAJNYU010001117">
    <property type="protein sequence ID" value="CAF3411840.1"/>
    <property type="molecule type" value="Genomic_DNA"/>
</dbReference>
<dbReference type="PANTHER" id="PTHR23048:SF48">
    <property type="entry name" value="CENTRIN 3"/>
    <property type="match status" value="1"/>
</dbReference>
<organism evidence="5 6">
    <name type="scientific">Rotaria socialis</name>
    <dbReference type="NCBI Taxonomy" id="392032"/>
    <lineage>
        <taxon>Eukaryota</taxon>
        <taxon>Metazoa</taxon>
        <taxon>Spiralia</taxon>
        <taxon>Gnathifera</taxon>
        <taxon>Rotifera</taxon>
        <taxon>Eurotatoria</taxon>
        <taxon>Bdelloidea</taxon>
        <taxon>Philodinida</taxon>
        <taxon>Philodinidae</taxon>
        <taxon>Rotaria</taxon>
    </lineage>
</organism>
<evidence type="ECO:0000313" key="6">
    <source>
        <dbReference type="Proteomes" id="UP000663869"/>
    </source>
</evidence>
<evidence type="ECO:0000313" key="5">
    <source>
        <dbReference type="EMBL" id="CAF3411840.1"/>
    </source>
</evidence>
<name>A0A818AV02_9BILA</name>
<dbReference type="Gene3D" id="1.10.238.10">
    <property type="entry name" value="EF-hand"/>
    <property type="match status" value="2"/>
</dbReference>
<dbReference type="GO" id="GO:0005509">
    <property type="term" value="F:calcium ion binding"/>
    <property type="evidence" value="ECO:0007669"/>
    <property type="project" value="InterPro"/>
</dbReference>
<accession>A0A818AV02</accession>
<evidence type="ECO:0000256" key="2">
    <source>
        <dbReference type="ARBA" id="ARBA00022737"/>
    </source>
</evidence>
<evidence type="ECO:0000259" key="4">
    <source>
        <dbReference type="PROSITE" id="PS50222"/>
    </source>
</evidence>
<dbReference type="InterPro" id="IPR011992">
    <property type="entry name" value="EF-hand-dom_pair"/>
</dbReference>
<dbReference type="Proteomes" id="UP000663869">
    <property type="component" value="Unassembled WGS sequence"/>
</dbReference>
<dbReference type="PANTHER" id="PTHR23048">
    <property type="entry name" value="MYOSIN LIGHT CHAIN 1, 3"/>
    <property type="match status" value="1"/>
</dbReference>
<dbReference type="GO" id="GO:0016460">
    <property type="term" value="C:myosin II complex"/>
    <property type="evidence" value="ECO:0007669"/>
    <property type="project" value="TreeGrafter"/>
</dbReference>
<dbReference type="SUPFAM" id="SSF47473">
    <property type="entry name" value="EF-hand"/>
    <property type="match status" value="1"/>
</dbReference>
<protein>
    <recommendedName>
        <fullName evidence="4">EF-hand domain-containing protein</fullName>
    </recommendedName>
</protein>
<feature type="domain" description="EF-hand" evidence="4">
    <location>
        <begin position="108"/>
        <end position="140"/>
    </location>
</feature>
<evidence type="ECO:0000256" key="1">
    <source>
        <dbReference type="ARBA" id="ARBA00022723"/>
    </source>
</evidence>
<keyword evidence="2" id="KW-0677">Repeat</keyword>
<proteinExistence type="predicted"/>
<dbReference type="Pfam" id="PF13499">
    <property type="entry name" value="EF-hand_7"/>
    <property type="match status" value="2"/>
</dbReference>
<dbReference type="InterPro" id="IPR050230">
    <property type="entry name" value="CALM/Myosin/TropC-like"/>
</dbReference>
<evidence type="ECO:0000256" key="3">
    <source>
        <dbReference type="ARBA" id="ARBA00022837"/>
    </source>
</evidence>
<reference evidence="5" key="1">
    <citation type="submission" date="2021-02" db="EMBL/GenBank/DDBJ databases">
        <authorList>
            <person name="Nowell W R."/>
        </authorList>
    </citation>
    <scope>NUCLEOTIDE SEQUENCE</scope>
</reference>
<gene>
    <name evidence="5" type="ORF">FME351_LOCUS10062</name>
</gene>
<dbReference type="PROSITE" id="PS00018">
    <property type="entry name" value="EF_HAND_1"/>
    <property type="match status" value="1"/>
</dbReference>
<comment type="caution">
    <text evidence="5">The sequence shown here is derived from an EMBL/GenBank/DDBJ whole genome shotgun (WGS) entry which is preliminary data.</text>
</comment>
<dbReference type="InterPro" id="IPR018247">
    <property type="entry name" value="EF_Hand_1_Ca_BS"/>
</dbReference>
<keyword evidence="1" id="KW-0479">Metal-binding</keyword>
<dbReference type="SMART" id="SM00054">
    <property type="entry name" value="EFh"/>
    <property type="match status" value="3"/>
</dbReference>
<keyword evidence="3" id="KW-0106">Calcium</keyword>
<dbReference type="FunFam" id="1.10.238.10:FF:000001">
    <property type="entry name" value="Calmodulin 1"/>
    <property type="match status" value="1"/>
</dbReference>
<dbReference type="PROSITE" id="PS50222">
    <property type="entry name" value="EF_HAND_2"/>
    <property type="match status" value="3"/>
</dbReference>
<feature type="domain" description="EF-hand" evidence="4">
    <location>
        <begin position="35"/>
        <end position="70"/>
    </location>
</feature>
<dbReference type="CDD" id="cd00051">
    <property type="entry name" value="EFh"/>
    <property type="match status" value="1"/>
</dbReference>
<dbReference type="InterPro" id="IPR002048">
    <property type="entry name" value="EF_hand_dom"/>
</dbReference>
<sequence length="140" mass="16453">MNFTGSTLPKSPSNRQHELDYHEFKVALRALGFEIHKTEIERLMRDYDRQNTNKITYNDFYAVAAEMVLQRDLREEIFKAFKLFDDDESGKISLKKLRRVAQELGDNTNEEELQAMIDEFDLDGDGEINFDEFMSMLNSN</sequence>
<dbReference type="AlphaFoldDB" id="A0A818AV02"/>